<evidence type="ECO:0000256" key="4">
    <source>
        <dbReference type="SAM" id="Coils"/>
    </source>
</evidence>
<dbReference type="SMART" id="SM00298">
    <property type="entry name" value="CHROMO"/>
    <property type="match status" value="2"/>
</dbReference>
<sequence length="685" mass="76091">MPPTLEASLFRERTPVLQQPVAQTRLVLGDGVISRSPDRGQIVKPKIKPRTYGKDPLPFKPSQEAPRDARIVGRVAELGKLPYFTLIVGEVEIDDVGLHEILEYVSPYELERFEHQQFAEERAALAAALAAAEEEQERRRERRKEKAKRKGIIEFEEIDAADADSADPNAVSGRVGRARPTYKHLFKLPQERRRRRKRDPITNELLPLSDEAESHVNEIGAGFDSSEEDLARHEDHLAASSAGVVPKRRRRRRDPQTGELLPLPPLQEDALRGTRSSPVMVPAVHQKQPYTSLEHKKRPRRRRHPLTGELMPLGWRYDPEAEESSYQAKSNGMSPSMRKLSISQEQQAKRIKLASESSAGESPQRGRRNSSIPDKDDLMAITANNDAKRFPHSAHGATHSQASSPAVAKSLPKTSMLRPTARAASSASSTEPVTLASFLKSSAAGQDDSDSDDSVGLPQKPAVRNTPTHGKTSIMQPVAADPSISSDEGEEDEEDEGSSLNEGEWFVEAIVGHKMSDPRSHPGKPSVLLYHTKWEGSEDLTWEPASSFVDPETVKAYRLRTGLDKGKQAIKSPMRVVPVLASDTKAKTAATLDNAILVQPSQPSKASTLETSDDDMDEDYEIEKILAHHMSDPKSHPGQSQTMLYKIKWVGFPESEASWEPKSSFPDIEIMNKYRRKAGLRPETQ</sequence>
<name>A0A9Q9AUG8_9PEZI</name>
<dbReference type="Pfam" id="PF00385">
    <property type="entry name" value="Chromo"/>
    <property type="match status" value="1"/>
</dbReference>
<feature type="region of interest" description="Disordered" evidence="5">
    <location>
        <begin position="182"/>
        <end position="213"/>
    </location>
</feature>
<dbReference type="EMBL" id="CP099421">
    <property type="protein sequence ID" value="USW52348.1"/>
    <property type="molecule type" value="Genomic_DNA"/>
</dbReference>
<dbReference type="InterPro" id="IPR023780">
    <property type="entry name" value="Chromo_domain"/>
</dbReference>
<evidence type="ECO:0000313" key="8">
    <source>
        <dbReference type="Proteomes" id="UP001056384"/>
    </source>
</evidence>
<evidence type="ECO:0000259" key="6">
    <source>
        <dbReference type="PROSITE" id="PS50013"/>
    </source>
</evidence>
<feature type="compositionally biased region" description="Basic residues" evidence="5">
    <location>
        <begin position="182"/>
        <end position="198"/>
    </location>
</feature>
<feature type="compositionally biased region" description="Acidic residues" evidence="5">
    <location>
        <begin position="487"/>
        <end position="497"/>
    </location>
</feature>
<dbReference type="OrthoDB" id="1918685at2759"/>
<protein>
    <submittedName>
        <fullName evidence="7">Chromo/chromo shadow domain, Chromo-like domain superfamily protein</fullName>
    </submittedName>
</protein>
<evidence type="ECO:0000256" key="5">
    <source>
        <dbReference type="SAM" id="MobiDB-lite"/>
    </source>
</evidence>
<dbReference type="GO" id="GO:0006338">
    <property type="term" value="P:chromatin remodeling"/>
    <property type="evidence" value="ECO:0007669"/>
    <property type="project" value="UniProtKB-ARBA"/>
</dbReference>
<comment type="subcellular location">
    <subcellularLocation>
        <location evidence="1">Nucleus</location>
    </subcellularLocation>
</comment>
<feature type="coiled-coil region" evidence="4">
    <location>
        <begin position="115"/>
        <end position="150"/>
    </location>
</feature>
<feature type="compositionally biased region" description="Polar residues" evidence="5">
    <location>
        <begin position="465"/>
        <end position="475"/>
    </location>
</feature>
<feature type="region of interest" description="Disordered" evidence="5">
    <location>
        <begin position="237"/>
        <end position="312"/>
    </location>
</feature>
<evidence type="ECO:0000313" key="7">
    <source>
        <dbReference type="EMBL" id="USW52348.1"/>
    </source>
</evidence>
<dbReference type="SUPFAM" id="SSF54160">
    <property type="entry name" value="Chromo domain-like"/>
    <property type="match status" value="2"/>
</dbReference>
<dbReference type="InterPro" id="IPR051219">
    <property type="entry name" value="Heterochromatin_chromo-domain"/>
</dbReference>
<reference evidence="7" key="1">
    <citation type="submission" date="2022-06" db="EMBL/GenBank/DDBJ databases">
        <title>Complete genome sequences of two strains of the flax pathogen Septoria linicola.</title>
        <authorList>
            <person name="Lapalu N."/>
            <person name="Simon A."/>
            <person name="Demenou B."/>
            <person name="Paumier D."/>
            <person name="Guillot M.-P."/>
            <person name="Gout L."/>
            <person name="Valade R."/>
        </authorList>
    </citation>
    <scope>NUCLEOTIDE SEQUENCE</scope>
    <source>
        <strain evidence="7">SE15195</strain>
    </source>
</reference>
<evidence type="ECO:0000256" key="3">
    <source>
        <dbReference type="ARBA" id="ARBA00023242"/>
    </source>
</evidence>
<feature type="domain" description="Chromo" evidence="6">
    <location>
        <begin position="620"/>
        <end position="685"/>
    </location>
</feature>
<keyword evidence="3" id="KW-0539">Nucleus</keyword>
<keyword evidence="8" id="KW-1185">Reference proteome</keyword>
<dbReference type="AlphaFoldDB" id="A0A9Q9AUG8"/>
<comment type="subunit">
    <text evidence="2">Component of the NuA4 histone acetyltransferase complex.</text>
</comment>
<accession>A0A9Q9AUG8</accession>
<organism evidence="7 8">
    <name type="scientific">Septoria linicola</name>
    <dbReference type="NCBI Taxonomy" id="215465"/>
    <lineage>
        <taxon>Eukaryota</taxon>
        <taxon>Fungi</taxon>
        <taxon>Dikarya</taxon>
        <taxon>Ascomycota</taxon>
        <taxon>Pezizomycotina</taxon>
        <taxon>Dothideomycetes</taxon>
        <taxon>Dothideomycetidae</taxon>
        <taxon>Mycosphaerellales</taxon>
        <taxon>Mycosphaerellaceae</taxon>
        <taxon>Septoria</taxon>
    </lineage>
</organism>
<dbReference type="PANTHER" id="PTHR22812">
    <property type="entry name" value="CHROMOBOX PROTEIN"/>
    <property type="match status" value="1"/>
</dbReference>
<gene>
    <name evidence="7" type="ORF">Slin15195_G056670</name>
</gene>
<dbReference type="Proteomes" id="UP001056384">
    <property type="component" value="Chromosome 4"/>
</dbReference>
<keyword evidence="4" id="KW-0175">Coiled coil</keyword>
<feature type="region of interest" description="Disordered" evidence="5">
    <location>
        <begin position="442"/>
        <end position="502"/>
    </location>
</feature>
<evidence type="ECO:0000256" key="2">
    <source>
        <dbReference type="ARBA" id="ARBA00011353"/>
    </source>
</evidence>
<dbReference type="PROSITE" id="PS50013">
    <property type="entry name" value="CHROMO_2"/>
    <property type="match status" value="2"/>
</dbReference>
<feature type="compositionally biased region" description="Basic residues" evidence="5">
    <location>
        <begin position="295"/>
        <end position="305"/>
    </location>
</feature>
<dbReference type="InterPro" id="IPR000953">
    <property type="entry name" value="Chromo/chromo_shadow_dom"/>
</dbReference>
<feature type="region of interest" description="Disordered" evidence="5">
    <location>
        <begin position="326"/>
        <end position="408"/>
    </location>
</feature>
<proteinExistence type="predicted"/>
<dbReference type="GO" id="GO:0005634">
    <property type="term" value="C:nucleus"/>
    <property type="evidence" value="ECO:0007669"/>
    <property type="project" value="UniProtKB-SubCell"/>
</dbReference>
<evidence type="ECO:0000256" key="1">
    <source>
        <dbReference type="ARBA" id="ARBA00004123"/>
    </source>
</evidence>
<feature type="domain" description="Chromo" evidence="6">
    <location>
        <begin position="505"/>
        <end position="569"/>
    </location>
</feature>
<dbReference type="Gene3D" id="2.40.50.40">
    <property type="match status" value="2"/>
</dbReference>
<dbReference type="InterPro" id="IPR016197">
    <property type="entry name" value="Chromo-like_dom_sf"/>
</dbReference>